<reference evidence="4 5" key="1">
    <citation type="submission" date="2024-09" db="EMBL/GenBank/DDBJ databases">
        <authorList>
            <person name="Sun Q."/>
            <person name="Mori K."/>
        </authorList>
    </citation>
    <scope>NUCLEOTIDE SEQUENCE [LARGE SCALE GENOMIC DNA]</scope>
    <source>
        <strain evidence="4 5">JCM 1342</strain>
    </source>
</reference>
<dbReference type="Pfam" id="PF03061">
    <property type="entry name" value="4HBT"/>
    <property type="match status" value="1"/>
</dbReference>
<dbReference type="SUPFAM" id="SSF54637">
    <property type="entry name" value="Thioesterase/thiol ester dehydrase-isomerase"/>
    <property type="match status" value="1"/>
</dbReference>
<comment type="similarity">
    <text evidence="1">Belongs to the thioesterase PaaI family.</text>
</comment>
<dbReference type="RefSeq" id="WP_344714898.1">
    <property type="nucleotide sequence ID" value="NZ_BAAAWH010000001.1"/>
</dbReference>
<evidence type="ECO:0000256" key="2">
    <source>
        <dbReference type="ARBA" id="ARBA00022801"/>
    </source>
</evidence>
<comment type="caution">
    <text evidence="4">The sequence shown here is derived from an EMBL/GenBank/DDBJ whole genome shotgun (WGS) entry which is preliminary data.</text>
</comment>
<feature type="domain" description="Thioesterase" evidence="3">
    <location>
        <begin position="52"/>
        <end position="130"/>
    </location>
</feature>
<dbReference type="InterPro" id="IPR006683">
    <property type="entry name" value="Thioestr_dom"/>
</dbReference>
<dbReference type="PANTHER" id="PTHR43240:SF5">
    <property type="entry name" value="1,4-DIHYDROXY-2-NAPHTHOYL-COA THIOESTERASE 1"/>
    <property type="match status" value="1"/>
</dbReference>
<keyword evidence="2" id="KW-0378">Hydrolase</keyword>
<evidence type="ECO:0000313" key="4">
    <source>
        <dbReference type="EMBL" id="MFB9646973.1"/>
    </source>
</evidence>
<dbReference type="EMBL" id="JBHMBE010000004">
    <property type="protein sequence ID" value="MFB9646973.1"/>
    <property type="molecule type" value="Genomic_DNA"/>
</dbReference>
<accession>A0ABV5T2Z7</accession>
<keyword evidence="5" id="KW-1185">Reference proteome</keyword>
<gene>
    <name evidence="4" type="ORF">ACFFPJ_14325</name>
</gene>
<sequence length="162" mass="17289">MSIWAFEATIDEINAMAGGSMIAQLGIEVTELTDTSLKGRMPVDSRTTQPAGVLHGGASVALAETLASWAGYLAVDRTKFHVVGQEINANHIRPVAAGAWVFAEVTPAAIGRRSHVWEVRITNEDGKLVCISRCTLAVIEMESGYAPEDRRGPARGASRDQG</sequence>
<dbReference type="CDD" id="cd03443">
    <property type="entry name" value="PaaI_thioesterase"/>
    <property type="match status" value="1"/>
</dbReference>
<dbReference type="Gene3D" id="3.10.129.10">
    <property type="entry name" value="Hotdog Thioesterase"/>
    <property type="match status" value="1"/>
</dbReference>
<evidence type="ECO:0000313" key="5">
    <source>
        <dbReference type="Proteomes" id="UP001589611"/>
    </source>
</evidence>
<dbReference type="InterPro" id="IPR003736">
    <property type="entry name" value="PAAI_dom"/>
</dbReference>
<dbReference type="Proteomes" id="UP001589611">
    <property type="component" value="Unassembled WGS sequence"/>
</dbReference>
<evidence type="ECO:0000256" key="1">
    <source>
        <dbReference type="ARBA" id="ARBA00008324"/>
    </source>
</evidence>
<dbReference type="NCBIfam" id="TIGR00369">
    <property type="entry name" value="unchar_dom_1"/>
    <property type="match status" value="1"/>
</dbReference>
<proteinExistence type="inferred from homology"/>
<evidence type="ECO:0000259" key="3">
    <source>
        <dbReference type="Pfam" id="PF03061"/>
    </source>
</evidence>
<protein>
    <submittedName>
        <fullName evidence="4">Hotdog fold thioesterase</fullName>
    </submittedName>
</protein>
<dbReference type="InterPro" id="IPR029069">
    <property type="entry name" value="HotDog_dom_sf"/>
</dbReference>
<organism evidence="4 5">
    <name type="scientific">Microbacterium terregens</name>
    <dbReference type="NCBI Taxonomy" id="69363"/>
    <lineage>
        <taxon>Bacteria</taxon>
        <taxon>Bacillati</taxon>
        <taxon>Actinomycetota</taxon>
        <taxon>Actinomycetes</taxon>
        <taxon>Micrococcales</taxon>
        <taxon>Microbacteriaceae</taxon>
        <taxon>Microbacterium</taxon>
    </lineage>
</organism>
<dbReference type="PANTHER" id="PTHR43240">
    <property type="entry name" value="1,4-DIHYDROXY-2-NAPHTHOYL-COA THIOESTERASE 1"/>
    <property type="match status" value="1"/>
</dbReference>
<name>A0ABV5T2Z7_9MICO</name>